<comment type="caution">
    <text evidence="2">The sequence shown here is derived from an EMBL/GenBank/DDBJ whole genome shotgun (WGS) entry which is preliminary data.</text>
</comment>
<reference evidence="3" key="1">
    <citation type="submission" date="2022-10" db="EMBL/GenBank/DDBJ databases">
        <title>Genome assembly of Pristionchus species.</title>
        <authorList>
            <person name="Yoshida K."/>
            <person name="Sommer R.J."/>
        </authorList>
    </citation>
    <scope>NUCLEOTIDE SEQUENCE [LARGE SCALE GENOMIC DNA]</scope>
    <source>
        <strain evidence="3">RS5460</strain>
    </source>
</reference>
<evidence type="ECO:0000256" key="1">
    <source>
        <dbReference type="SAM" id="SignalP"/>
    </source>
</evidence>
<organism evidence="2 3">
    <name type="scientific">Pristionchus mayeri</name>
    <dbReference type="NCBI Taxonomy" id="1317129"/>
    <lineage>
        <taxon>Eukaryota</taxon>
        <taxon>Metazoa</taxon>
        <taxon>Ecdysozoa</taxon>
        <taxon>Nematoda</taxon>
        <taxon>Chromadorea</taxon>
        <taxon>Rhabditida</taxon>
        <taxon>Rhabditina</taxon>
        <taxon>Diplogasteromorpha</taxon>
        <taxon>Diplogasteroidea</taxon>
        <taxon>Neodiplogasteridae</taxon>
        <taxon>Pristionchus</taxon>
    </lineage>
</organism>
<evidence type="ECO:0000313" key="2">
    <source>
        <dbReference type="EMBL" id="GMR47133.1"/>
    </source>
</evidence>
<feature type="non-terminal residue" evidence="2">
    <location>
        <position position="1"/>
    </location>
</feature>
<evidence type="ECO:0000313" key="3">
    <source>
        <dbReference type="Proteomes" id="UP001328107"/>
    </source>
</evidence>
<name>A0AAN5CMF8_9BILA</name>
<keyword evidence="1" id="KW-0732">Signal</keyword>
<proteinExistence type="predicted"/>
<dbReference type="EMBL" id="BTRK01000004">
    <property type="protein sequence ID" value="GMR47133.1"/>
    <property type="molecule type" value="Genomic_DNA"/>
</dbReference>
<dbReference type="AlphaFoldDB" id="A0AAN5CMF8"/>
<keyword evidence="3" id="KW-1185">Reference proteome</keyword>
<protein>
    <submittedName>
        <fullName evidence="2">Uncharacterized protein</fullName>
    </submittedName>
</protein>
<dbReference type="Proteomes" id="UP001328107">
    <property type="component" value="Unassembled WGS sequence"/>
</dbReference>
<gene>
    <name evidence="2" type="ORF">PMAYCL1PPCAC_17328</name>
</gene>
<sequence length="76" mass="8239">RGTPLTSSMRLLLCSFLALLLICGLTEAKKWKGYHSHSHSHERGRGGWGRPAPRPVYHNHGGFGGHSHGGFGGFFG</sequence>
<feature type="chain" id="PRO_5042917608" evidence="1">
    <location>
        <begin position="29"/>
        <end position="76"/>
    </location>
</feature>
<accession>A0AAN5CMF8</accession>
<feature type="signal peptide" evidence="1">
    <location>
        <begin position="1"/>
        <end position="28"/>
    </location>
</feature>